<feature type="transmembrane region" description="Helical" evidence="13">
    <location>
        <begin position="101"/>
        <end position="127"/>
    </location>
</feature>
<proteinExistence type="inferred from homology"/>
<reference evidence="15 16" key="1">
    <citation type="journal article" date="2010" name="Nature">
        <title>The sequence and de novo assembly of the giant panda genome.</title>
        <authorList>
            <person name="Li R."/>
            <person name="Fan W."/>
            <person name="Tian G."/>
            <person name="Zhu H."/>
            <person name="He L."/>
            <person name="Cai J."/>
            <person name="Huang Q."/>
            <person name="Cai Q."/>
            <person name="Li B."/>
            <person name="Bai Y."/>
            <person name="Zhang Z."/>
            <person name="Zhang Y."/>
            <person name="Wang W."/>
            <person name="Li J."/>
            <person name="Wei F."/>
            <person name="Li H."/>
            <person name="Jian M."/>
            <person name="Li J."/>
            <person name="Zhang Z."/>
            <person name="Nielsen R."/>
            <person name="Li D."/>
            <person name="Gu W."/>
            <person name="Yang Z."/>
            <person name="Xuan Z."/>
            <person name="Ryder O.A."/>
            <person name="Leung F.C."/>
            <person name="Zhou Y."/>
            <person name="Cao J."/>
            <person name="Sun X."/>
            <person name="Fu Y."/>
            <person name="Fang X."/>
            <person name="Guo X."/>
            <person name="Wang B."/>
            <person name="Hou R."/>
            <person name="Shen F."/>
            <person name="Mu B."/>
            <person name="Ni P."/>
            <person name="Lin R."/>
            <person name="Qian W."/>
            <person name="Wang G."/>
            <person name="Yu C."/>
            <person name="Nie W."/>
            <person name="Wang J."/>
            <person name="Wu Z."/>
            <person name="Liang H."/>
            <person name="Min J."/>
            <person name="Wu Q."/>
            <person name="Cheng S."/>
            <person name="Ruan J."/>
            <person name="Wang M."/>
            <person name="Shi Z."/>
            <person name="Wen M."/>
            <person name="Liu B."/>
            <person name="Ren X."/>
            <person name="Zheng H."/>
            <person name="Dong D."/>
            <person name="Cook K."/>
            <person name="Shan G."/>
            <person name="Zhang H."/>
            <person name="Kosiol C."/>
            <person name="Xie X."/>
            <person name="Lu Z."/>
            <person name="Zheng H."/>
            <person name="Li Y."/>
            <person name="Steiner C.C."/>
            <person name="Lam T.T."/>
            <person name="Lin S."/>
            <person name="Zhang Q."/>
            <person name="Li G."/>
            <person name="Tian J."/>
            <person name="Gong T."/>
            <person name="Liu H."/>
            <person name="Zhang D."/>
            <person name="Fang L."/>
            <person name="Ye C."/>
            <person name="Zhang J."/>
            <person name="Hu W."/>
            <person name="Xu A."/>
            <person name="Ren Y."/>
            <person name="Zhang G."/>
            <person name="Bruford M.W."/>
            <person name="Li Q."/>
            <person name="Ma L."/>
            <person name="Guo Y."/>
            <person name="An N."/>
            <person name="Hu Y."/>
            <person name="Zheng Y."/>
            <person name="Shi Y."/>
            <person name="Li Z."/>
            <person name="Liu Q."/>
            <person name="Chen Y."/>
            <person name="Zhao J."/>
            <person name="Qu N."/>
            <person name="Zhao S."/>
            <person name="Tian F."/>
            <person name="Wang X."/>
            <person name="Wang H."/>
            <person name="Xu L."/>
            <person name="Liu X."/>
            <person name="Vinar T."/>
            <person name="Wang Y."/>
            <person name="Lam T.W."/>
            <person name="Yiu S.M."/>
            <person name="Liu S."/>
            <person name="Zhang H."/>
            <person name="Li D."/>
            <person name="Huang Y."/>
            <person name="Wang X."/>
            <person name="Yang G."/>
            <person name="Jiang Z."/>
            <person name="Wang J."/>
            <person name="Qin N."/>
            <person name="Li L."/>
            <person name="Li J."/>
            <person name="Bolund L."/>
            <person name="Kristiansen K."/>
            <person name="Wong G.K."/>
            <person name="Olson M."/>
            <person name="Zhang X."/>
            <person name="Li S."/>
            <person name="Yang H."/>
            <person name="Wang J."/>
            <person name="Wang J."/>
        </authorList>
    </citation>
    <scope>NUCLEOTIDE SEQUENCE [LARGE SCALE GENOMIC DNA]</scope>
</reference>
<dbReference type="GO" id="GO:0005886">
    <property type="term" value="C:plasma membrane"/>
    <property type="evidence" value="ECO:0007669"/>
    <property type="project" value="UniProtKB-SubCell"/>
</dbReference>
<comment type="function">
    <text evidence="1">Putative odorant or sperm cell receptor.</text>
</comment>
<evidence type="ECO:0000313" key="16">
    <source>
        <dbReference type="Proteomes" id="UP000008912"/>
    </source>
</evidence>
<keyword evidence="7 13" id="KW-1133">Transmembrane helix</keyword>
<feature type="transmembrane region" description="Helical" evidence="13">
    <location>
        <begin position="139"/>
        <end position="158"/>
    </location>
</feature>
<evidence type="ECO:0000256" key="11">
    <source>
        <dbReference type="ARBA" id="ARBA00023224"/>
    </source>
</evidence>
<dbReference type="PANTHER" id="PTHR26454">
    <property type="entry name" value="OLFACTORY RECEPTOR"/>
    <property type="match status" value="1"/>
</dbReference>
<reference evidence="15" key="3">
    <citation type="submission" date="2025-09" db="UniProtKB">
        <authorList>
            <consortium name="Ensembl"/>
        </authorList>
    </citation>
    <scope>IDENTIFICATION</scope>
</reference>
<dbReference type="PROSITE" id="PS00237">
    <property type="entry name" value="G_PROTEIN_RECEP_F1_1"/>
    <property type="match status" value="1"/>
</dbReference>
<feature type="transmembrane region" description="Helical" evidence="13">
    <location>
        <begin position="192"/>
        <end position="218"/>
    </location>
</feature>
<dbReference type="Gene3D" id="1.20.1070.10">
    <property type="entry name" value="Rhodopsin 7-helix transmembrane proteins"/>
    <property type="match status" value="1"/>
</dbReference>
<evidence type="ECO:0000256" key="10">
    <source>
        <dbReference type="ARBA" id="ARBA00023170"/>
    </source>
</evidence>
<evidence type="ECO:0000256" key="4">
    <source>
        <dbReference type="ARBA" id="ARBA00022606"/>
    </source>
</evidence>
<evidence type="ECO:0000256" key="7">
    <source>
        <dbReference type="ARBA" id="ARBA00022989"/>
    </source>
</evidence>
<dbReference type="GO" id="GO:0004984">
    <property type="term" value="F:olfactory receptor activity"/>
    <property type="evidence" value="ECO:0007669"/>
    <property type="project" value="InterPro"/>
</dbReference>
<keyword evidence="3 13" id="KW-1003">Cell membrane</keyword>
<dbReference type="PANTHER" id="PTHR26454:SF43">
    <property type="entry name" value="OLFACTORY RECEPTOR"/>
    <property type="match status" value="1"/>
</dbReference>
<feature type="transmembrane region" description="Helical" evidence="13">
    <location>
        <begin position="264"/>
        <end position="284"/>
    </location>
</feature>
<keyword evidence="8 12" id="KW-0297">G-protein coupled receptor</keyword>
<keyword evidence="4 13" id="KW-0716">Sensory transduction</keyword>
<dbReference type="CDD" id="cd15912">
    <property type="entry name" value="7tmA_OR6C-like"/>
    <property type="match status" value="1"/>
</dbReference>
<dbReference type="GeneTree" id="ENSGT01140000282511"/>
<dbReference type="Pfam" id="PF13853">
    <property type="entry name" value="7tm_4"/>
    <property type="match status" value="1"/>
</dbReference>
<feature type="transmembrane region" description="Helical" evidence="13">
    <location>
        <begin position="34"/>
        <end position="60"/>
    </location>
</feature>
<dbReference type="SUPFAM" id="SSF81321">
    <property type="entry name" value="Family A G protein-coupled receptor-like"/>
    <property type="match status" value="1"/>
</dbReference>
<keyword evidence="10 12" id="KW-0675">Receptor</keyword>
<dbReference type="PRINTS" id="PR00237">
    <property type="entry name" value="GPCRRHODOPSN"/>
</dbReference>
<protein>
    <recommendedName>
        <fullName evidence="13">Olfactory receptor</fullName>
    </recommendedName>
</protein>
<evidence type="ECO:0000256" key="6">
    <source>
        <dbReference type="ARBA" id="ARBA00022725"/>
    </source>
</evidence>
<evidence type="ECO:0000313" key="15">
    <source>
        <dbReference type="Ensembl" id="ENSAMEP00000029323.1"/>
    </source>
</evidence>
<keyword evidence="11 12" id="KW-0807">Transducer</keyword>
<dbReference type="InterPro" id="IPR047132">
    <property type="entry name" value="Olfact_rcpt_6C-like"/>
</dbReference>
<evidence type="ECO:0000256" key="9">
    <source>
        <dbReference type="ARBA" id="ARBA00023136"/>
    </source>
</evidence>
<feature type="transmembrane region" description="Helical" evidence="13">
    <location>
        <begin position="230"/>
        <end position="252"/>
    </location>
</feature>
<dbReference type="InterPro" id="IPR000725">
    <property type="entry name" value="Olfact_rcpt"/>
</dbReference>
<evidence type="ECO:0000256" key="2">
    <source>
        <dbReference type="ARBA" id="ARBA00004651"/>
    </source>
</evidence>
<dbReference type="InterPro" id="IPR017452">
    <property type="entry name" value="GPCR_Rhodpsn_7TM"/>
</dbReference>
<keyword evidence="6 13" id="KW-0552">Olfaction</keyword>
<name>A0A7N5JRE1_AILME</name>
<comment type="similarity">
    <text evidence="12">Belongs to the G-protein coupled receptor 1 family.</text>
</comment>
<dbReference type="PROSITE" id="PS50262">
    <property type="entry name" value="G_PROTEIN_RECEP_F1_2"/>
    <property type="match status" value="1"/>
</dbReference>
<organism evidence="15 16">
    <name type="scientific">Ailuropoda melanoleuca</name>
    <name type="common">Giant panda</name>
    <dbReference type="NCBI Taxonomy" id="9646"/>
    <lineage>
        <taxon>Eukaryota</taxon>
        <taxon>Metazoa</taxon>
        <taxon>Chordata</taxon>
        <taxon>Craniata</taxon>
        <taxon>Vertebrata</taxon>
        <taxon>Euteleostomi</taxon>
        <taxon>Mammalia</taxon>
        <taxon>Eutheria</taxon>
        <taxon>Laurasiatheria</taxon>
        <taxon>Carnivora</taxon>
        <taxon>Caniformia</taxon>
        <taxon>Ursidae</taxon>
        <taxon>Ailuropoda</taxon>
    </lineage>
</organism>
<keyword evidence="5 12" id="KW-0812">Transmembrane</keyword>
<evidence type="ECO:0000256" key="8">
    <source>
        <dbReference type="ARBA" id="ARBA00023040"/>
    </source>
</evidence>
<reference evidence="15" key="2">
    <citation type="submission" date="2025-08" db="UniProtKB">
        <authorList>
            <consortium name="Ensembl"/>
        </authorList>
    </citation>
    <scope>IDENTIFICATION</scope>
</reference>
<dbReference type="InterPro" id="IPR000276">
    <property type="entry name" value="GPCR_Rhodpsn"/>
</dbReference>
<dbReference type="Proteomes" id="UP000008912">
    <property type="component" value="Unassembled WGS sequence"/>
</dbReference>
<dbReference type="GO" id="GO:0004930">
    <property type="term" value="F:G protein-coupled receptor activity"/>
    <property type="evidence" value="ECO:0007669"/>
    <property type="project" value="UniProtKB-KW"/>
</dbReference>
<dbReference type="InParanoid" id="A0A7N5JRE1"/>
<feature type="domain" description="G-protein coupled receptors family 1 profile" evidence="14">
    <location>
        <begin position="50"/>
        <end position="282"/>
    </location>
</feature>
<evidence type="ECO:0000256" key="1">
    <source>
        <dbReference type="ARBA" id="ARBA00003929"/>
    </source>
</evidence>
<dbReference type="PRINTS" id="PR00245">
    <property type="entry name" value="OLFACTORYR"/>
</dbReference>
<evidence type="ECO:0000259" key="14">
    <source>
        <dbReference type="PROSITE" id="PS50262"/>
    </source>
</evidence>
<gene>
    <name evidence="15" type="primary">LOC117796808</name>
</gene>
<feature type="transmembrane region" description="Helical" evidence="13">
    <location>
        <begin position="72"/>
        <end position="95"/>
    </location>
</feature>
<comment type="subcellular location">
    <subcellularLocation>
        <location evidence="2 13">Cell membrane</location>
        <topology evidence="2 13">Multi-pass membrane protein</topology>
    </subcellularLocation>
</comment>
<sequence length="305" mass="34251">DSFYFIRFEVKMENHTSVTVFILAGLTEDPKLKIVLFIFLLPTYLLSISGNLVIITLTLLDSHLKSPMYFFLRNFSFLEISYTTVCIPKLLVSMATGDKTISYNCCATQLFFAFLLGASEFYLLAAMSYDRYVAICKPLSWVAGFLIIFPGLILGLSLDFCGSNIIDHFYCDTAPLLQISCTDTPVLEMMSFILALVTLLVTLALVILSYMYIALTILKIPSASQRKKAFSTCSSHMVVISLSYGSCVFMYIKSSVKQRISLMKGVAILNTSVAPLLNPFIYTLRNQQVKQAFKNLLQRVLSLFK</sequence>
<evidence type="ECO:0000256" key="13">
    <source>
        <dbReference type="RuleBase" id="RU363047"/>
    </source>
</evidence>
<dbReference type="Ensembl" id="ENSAMET00000033228.1">
    <property type="protein sequence ID" value="ENSAMEP00000029323.1"/>
    <property type="gene ID" value="ENSAMEG00000030041.1"/>
</dbReference>
<dbReference type="AlphaFoldDB" id="A0A7N5JRE1"/>
<evidence type="ECO:0000256" key="5">
    <source>
        <dbReference type="ARBA" id="ARBA00022692"/>
    </source>
</evidence>
<keyword evidence="9 13" id="KW-0472">Membrane</keyword>
<evidence type="ECO:0000256" key="12">
    <source>
        <dbReference type="RuleBase" id="RU000688"/>
    </source>
</evidence>
<evidence type="ECO:0000256" key="3">
    <source>
        <dbReference type="ARBA" id="ARBA00022475"/>
    </source>
</evidence>
<dbReference type="FunFam" id="1.20.1070.10:FF:000013">
    <property type="entry name" value="Olfactory receptor"/>
    <property type="match status" value="1"/>
</dbReference>
<accession>A0A7N5JRE1</accession>
<keyword evidence="16" id="KW-1185">Reference proteome</keyword>